<protein>
    <submittedName>
        <fullName evidence="1">Uncharacterized protein</fullName>
    </submittedName>
</protein>
<evidence type="ECO:0000313" key="1">
    <source>
        <dbReference type="EMBL" id="THH07414.1"/>
    </source>
</evidence>
<comment type="caution">
    <text evidence="1">The sequence shown here is derived from an EMBL/GenBank/DDBJ whole genome shotgun (WGS) entry which is preliminary data.</text>
</comment>
<sequence>MAANAPANMVGAGTGGTASVYPEPVMPGQPIGPNRARLAIQQSSGFNGGMTGSGLGTGMGAGLGAAQMGNVNLNQPILTAQPGLTAPMHYSPLLQGGGLDGGAMGTGMGMGAGASLRNAMGNGMGPGIGAAGMGNGGPRTLLGAEAVQDAAAGNDPLFPCCCGSAVVAEEAAEKTAGVGGLGAQPGALANGCVYHFSDLIKSGVFPEKKSDYYSV</sequence>
<organism evidence="1 2">
    <name type="scientific">Phellinidium pouzarii</name>
    <dbReference type="NCBI Taxonomy" id="167371"/>
    <lineage>
        <taxon>Eukaryota</taxon>
        <taxon>Fungi</taxon>
        <taxon>Dikarya</taxon>
        <taxon>Basidiomycota</taxon>
        <taxon>Agaricomycotina</taxon>
        <taxon>Agaricomycetes</taxon>
        <taxon>Hymenochaetales</taxon>
        <taxon>Hymenochaetaceae</taxon>
        <taxon>Phellinidium</taxon>
    </lineage>
</organism>
<reference evidence="1 2" key="1">
    <citation type="submission" date="2019-02" db="EMBL/GenBank/DDBJ databases">
        <title>Genome sequencing of the rare red list fungi Phellinidium pouzarii.</title>
        <authorList>
            <person name="Buettner E."/>
            <person name="Kellner H."/>
        </authorList>
    </citation>
    <scope>NUCLEOTIDE SEQUENCE [LARGE SCALE GENOMIC DNA]</scope>
    <source>
        <strain evidence="1 2">DSM 108285</strain>
    </source>
</reference>
<dbReference type="Proteomes" id="UP000308199">
    <property type="component" value="Unassembled WGS sequence"/>
</dbReference>
<keyword evidence="2" id="KW-1185">Reference proteome</keyword>
<dbReference type="AlphaFoldDB" id="A0A4S4L7I8"/>
<dbReference type="EMBL" id="SGPK01000144">
    <property type="protein sequence ID" value="THH07414.1"/>
    <property type="molecule type" value="Genomic_DNA"/>
</dbReference>
<name>A0A4S4L7I8_9AGAM</name>
<proteinExistence type="predicted"/>
<gene>
    <name evidence="1" type="ORF">EW145_g3400</name>
</gene>
<accession>A0A4S4L7I8</accession>
<evidence type="ECO:0000313" key="2">
    <source>
        <dbReference type="Proteomes" id="UP000308199"/>
    </source>
</evidence>